<dbReference type="PANTHER" id="PTHR14187">
    <property type="entry name" value="ALPHA KINASE/ELONGATION FACTOR 2 KINASE"/>
    <property type="match status" value="1"/>
</dbReference>
<feature type="coiled-coil region" evidence="1">
    <location>
        <begin position="566"/>
        <end position="671"/>
    </location>
</feature>
<sequence>MTQRGISIKPAPNSKINPIYDSSKETPLDVKQPTINRSSKKPDGHPTHIYDSSEKREEPLKDLERLEKEKKVKQLVLTGPDRQVEIEDPHGQVSRLRARLEEETKVKELVLTNPDRQVEIETFHGQFSRLRARNFKKTDDEKQQYPTDNSKFRSRPKEETKAKELILNGHDKIKSEQPISAEKQMNRNLRDANERMKQENEDLRGQVRRLRASLSMVTEGNAFVADLNDPVRPQKLVDKFTSLCDNSWTEAYTGMKKREKDEQLVCAVLLKMFKVCWEYFLDFSKKQLYTIRRYCADPRAQYSLEKTSSHFWEKMKREESEMLRYVREESIKSYIDTCIDLSWLSAICDPPIYYSFTAENLDDFRGCESTPNGNENCGCLTCSACTTTIHKSHDFIDVKEVASSAREDLKQTNNNVRSKLDILSTLIDDIENIQINKLQEENTQFVKGARRISGELIKNIESVAKQHYNRADDFLTNEQERMTFELANLRKLQEDCSAITDNIEKMIQIEHDMTFCKLQKSLPKDFEETDSIPTIKYPNKIGEFKVEDFIDQVVENIQSKYGISCWREKEDEIEKLKKNIDEERINIRDVKACKDAEMLKIRQEMSALLQIEKSKIKELEDEKRYLQRSLKEEQDKSAVLNGTLNEYMRCLKEKDCEIKKLQKEIDDTKSSFTKINASKETDLQRMHQEMSKQSALLHDKNVRIQLLESENKNLQSKLQVAENDLSKLRKDHEEAKTRIKELIDPHDDAKRKNQDDMDRLKFQVEVSKMHERMVPPGKLIGLRVLNKSFNEKLMLVAIEIGTFFSGCCYSYRGLNNDSEQNSIISPQCYTKGKLQIKIPTAILLNHRKEFKCFGDDAENRYSRLLTQEGKSHSWFYFTKFKTMLTRSQDLKSEIQMKTFDGTKELPAVLIYSLTIKYFKAQIKKCMNSEHMSEDEIGSNGGRNIRGKFAGSVRNRCNGTLCRSENGMPTIQCGARVLILDLGSGSFDVCVCEVQDDQSLNIQLNASFPAVGWPQVQNAFEEIFIGIVGNSVFQQYCNEYPEERRNWLEYIFRKICFGPEVQKEYMIIELPMDLQNVLYNETGKTFSELVCQSNLSDSLNCPANDKLKISLSVWHKLFDIPVQKIKYYVNRVTEMEGMESLSNIIITGGIIQSEKIQLQIKQLFLDKNIIIPKDVGFAVLRGAIAIGMR</sequence>
<feature type="region of interest" description="Disordered" evidence="2">
    <location>
        <begin position="136"/>
        <end position="161"/>
    </location>
</feature>
<evidence type="ECO:0000313" key="3">
    <source>
        <dbReference type="EMBL" id="CAC5413593.1"/>
    </source>
</evidence>
<dbReference type="InterPro" id="IPR043129">
    <property type="entry name" value="ATPase_NBD"/>
</dbReference>
<keyword evidence="1" id="KW-0175">Coiled coil</keyword>
<dbReference type="SUPFAM" id="SSF57845">
    <property type="entry name" value="B-box zinc-binding domain"/>
    <property type="match status" value="1"/>
</dbReference>
<gene>
    <name evidence="3" type="ORF">MCOR_46471</name>
</gene>
<feature type="compositionally biased region" description="Basic and acidic residues" evidence="2">
    <location>
        <begin position="40"/>
        <end position="60"/>
    </location>
</feature>
<feature type="coiled-coil region" evidence="1">
    <location>
        <begin position="179"/>
        <end position="213"/>
    </location>
</feature>
<feature type="coiled-coil region" evidence="1">
    <location>
        <begin position="475"/>
        <end position="509"/>
    </location>
</feature>
<name>A0A6J8E0U3_MYTCO</name>
<feature type="region of interest" description="Disordered" evidence="2">
    <location>
        <begin position="1"/>
        <end position="60"/>
    </location>
</feature>
<dbReference type="PANTHER" id="PTHR14187:SF5">
    <property type="entry name" value="HEAT SHOCK 70 KDA PROTEIN 12A"/>
    <property type="match status" value="1"/>
</dbReference>
<dbReference type="AlphaFoldDB" id="A0A6J8E0U3"/>
<evidence type="ECO:0000256" key="2">
    <source>
        <dbReference type="SAM" id="MobiDB-lite"/>
    </source>
</evidence>
<accession>A0A6J8E0U3</accession>
<dbReference type="OrthoDB" id="6185022at2759"/>
<evidence type="ECO:0000313" key="4">
    <source>
        <dbReference type="Proteomes" id="UP000507470"/>
    </source>
</evidence>
<dbReference type="EMBL" id="CACVKT020008164">
    <property type="protein sequence ID" value="CAC5413593.1"/>
    <property type="molecule type" value="Genomic_DNA"/>
</dbReference>
<keyword evidence="4" id="KW-1185">Reference proteome</keyword>
<feature type="coiled-coil region" evidence="1">
    <location>
        <begin position="697"/>
        <end position="738"/>
    </location>
</feature>
<proteinExistence type="predicted"/>
<organism evidence="3 4">
    <name type="scientific">Mytilus coruscus</name>
    <name type="common">Sea mussel</name>
    <dbReference type="NCBI Taxonomy" id="42192"/>
    <lineage>
        <taxon>Eukaryota</taxon>
        <taxon>Metazoa</taxon>
        <taxon>Spiralia</taxon>
        <taxon>Lophotrochozoa</taxon>
        <taxon>Mollusca</taxon>
        <taxon>Bivalvia</taxon>
        <taxon>Autobranchia</taxon>
        <taxon>Pteriomorphia</taxon>
        <taxon>Mytilida</taxon>
        <taxon>Mytiloidea</taxon>
        <taxon>Mytilidae</taxon>
        <taxon>Mytilinae</taxon>
        <taxon>Mytilus</taxon>
    </lineage>
</organism>
<evidence type="ECO:0000256" key="1">
    <source>
        <dbReference type="SAM" id="Coils"/>
    </source>
</evidence>
<reference evidence="3 4" key="1">
    <citation type="submission" date="2020-06" db="EMBL/GenBank/DDBJ databases">
        <authorList>
            <person name="Li R."/>
            <person name="Bekaert M."/>
        </authorList>
    </citation>
    <scope>NUCLEOTIDE SEQUENCE [LARGE SCALE GENOMIC DNA]</scope>
    <source>
        <strain evidence="4">wild</strain>
    </source>
</reference>
<dbReference type="Proteomes" id="UP000507470">
    <property type="component" value="Unassembled WGS sequence"/>
</dbReference>
<protein>
    <submittedName>
        <fullName evidence="3">Uncharacterized protein</fullName>
    </submittedName>
</protein>
<dbReference type="SUPFAM" id="SSF53067">
    <property type="entry name" value="Actin-like ATPase domain"/>
    <property type="match status" value="1"/>
</dbReference>